<dbReference type="Pfam" id="PF04851">
    <property type="entry name" value="ResIII"/>
    <property type="match status" value="1"/>
</dbReference>
<evidence type="ECO:0000313" key="3">
    <source>
        <dbReference type="EMBL" id="CAE7297147.1"/>
    </source>
</evidence>
<dbReference type="GO" id="GO:0016787">
    <property type="term" value="F:hydrolase activity"/>
    <property type="evidence" value="ECO:0007669"/>
    <property type="project" value="InterPro"/>
</dbReference>
<dbReference type="PROSITE" id="PS51194">
    <property type="entry name" value="HELICASE_CTER"/>
    <property type="match status" value="1"/>
</dbReference>
<dbReference type="InterPro" id="IPR014001">
    <property type="entry name" value="Helicase_ATP-bd"/>
</dbReference>
<dbReference type="PANTHER" id="PTHR47396:SF1">
    <property type="entry name" value="ATP-DEPENDENT HELICASE IRC3-RELATED"/>
    <property type="match status" value="1"/>
</dbReference>
<dbReference type="OrthoDB" id="16911at2759"/>
<feature type="domain" description="Helicase ATP-binding" evidence="1">
    <location>
        <begin position="35"/>
        <end position="205"/>
    </location>
</feature>
<keyword evidence="4" id="KW-1185">Reference proteome</keyword>
<dbReference type="SUPFAM" id="SSF52540">
    <property type="entry name" value="P-loop containing nucleoside triphosphate hydrolases"/>
    <property type="match status" value="1"/>
</dbReference>
<name>A0A812NP05_9DINO</name>
<reference evidence="3" key="1">
    <citation type="submission" date="2021-02" db="EMBL/GenBank/DDBJ databases">
        <authorList>
            <person name="Dougan E. K."/>
            <person name="Rhodes N."/>
            <person name="Thang M."/>
            <person name="Chan C."/>
        </authorList>
    </citation>
    <scope>NUCLEOTIDE SEQUENCE</scope>
</reference>
<gene>
    <name evidence="3" type="primary">IRC3</name>
    <name evidence="3" type="ORF">SNEC2469_LOCUS7304</name>
</gene>
<evidence type="ECO:0000259" key="1">
    <source>
        <dbReference type="PROSITE" id="PS51192"/>
    </source>
</evidence>
<dbReference type="Pfam" id="PF00271">
    <property type="entry name" value="Helicase_C"/>
    <property type="match status" value="1"/>
</dbReference>
<dbReference type="Gene3D" id="3.40.50.300">
    <property type="entry name" value="P-loop containing nucleotide triphosphate hydrolases"/>
    <property type="match status" value="2"/>
</dbReference>
<dbReference type="Proteomes" id="UP000601435">
    <property type="component" value="Unassembled WGS sequence"/>
</dbReference>
<feature type="domain" description="Helicase C-terminal" evidence="2">
    <location>
        <begin position="276"/>
        <end position="435"/>
    </location>
</feature>
<protein>
    <submittedName>
        <fullName evidence="3">IRC3 protein</fullName>
    </submittedName>
</protein>
<dbReference type="SMART" id="SM00487">
    <property type="entry name" value="DEXDc"/>
    <property type="match status" value="1"/>
</dbReference>
<organism evidence="3 4">
    <name type="scientific">Symbiodinium necroappetens</name>
    <dbReference type="NCBI Taxonomy" id="1628268"/>
    <lineage>
        <taxon>Eukaryota</taxon>
        <taxon>Sar</taxon>
        <taxon>Alveolata</taxon>
        <taxon>Dinophyceae</taxon>
        <taxon>Suessiales</taxon>
        <taxon>Symbiodiniaceae</taxon>
        <taxon>Symbiodinium</taxon>
    </lineage>
</organism>
<dbReference type="InterPro" id="IPR027417">
    <property type="entry name" value="P-loop_NTPase"/>
</dbReference>
<accession>A0A812NP05</accession>
<dbReference type="GO" id="GO:0003677">
    <property type="term" value="F:DNA binding"/>
    <property type="evidence" value="ECO:0007669"/>
    <property type="project" value="InterPro"/>
</dbReference>
<dbReference type="PANTHER" id="PTHR47396">
    <property type="entry name" value="TYPE I RESTRICTION ENZYME ECOKI R PROTEIN"/>
    <property type="match status" value="1"/>
</dbReference>
<dbReference type="InterPro" id="IPR006935">
    <property type="entry name" value="Helicase/UvrB_N"/>
</dbReference>
<sequence>MENNPFQTREPSITGNPQLRTPQREAYAELARFAGNPDEQEREVGIVLPVGCGKSGCITIAPFAFRATRTLVVAPGVKIAEQLHDDFDPARPEMFYIKCGVLNGQPYPEPAEIRGTTTNRADLEEADVVLTNIQQLQGEENRWLQDLPDDFFDLILFDEGHHNVAQTWTTLKAKFPTARIVNFSATPLRADGQLMAGRILYSYPVFRAIQEGYVKRLKAVVLNPRTLRYVRREDGQETEVSLDEVRRLGEQDADFRRSIVTSTETLNTIVDASIRELDRLRQTAADNRLKIIASALNYEHCRQIVEAYRARGRRADYVHSREDSAANERVLQRLENHELDVIVQVRKLGEGFDHPFLAVAAVFSIFANLSPFVQFVGRIMRVIEQNAPGHVLNNGSVVFHAGANVASRWTDFQQYSEADREFFDQLLPMEDLDFSSGDELEVEPTPRDFGDGERFDVRSQTSIRLEEIPLIAEDPEALAALRVLQERGYTSDEVRQAYDELEPVPVTRVRQRQAMRGGLDMRVRTETGRILGERGVNPEGHDLDRQRLGRTNFVVLKSAIDRQVNAATGRQSRERHEFTRPELDQIEQDFADIVERAVQERGDKRLNVRNGRSWDRYCVDCAKTIVGRDIAALEALARELDSGDS</sequence>
<comment type="caution">
    <text evidence="3">The sequence shown here is derived from an EMBL/GenBank/DDBJ whole genome shotgun (WGS) entry which is preliminary data.</text>
</comment>
<dbReference type="GO" id="GO:0005524">
    <property type="term" value="F:ATP binding"/>
    <property type="evidence" value="ECO:0007669"/>
    <property type="project" value="InterPro"/>
</dbReference>
<dbReference type="PROSITE" id="PS51192">
    <property type="entry name" value="HELICASE_ATP_BIND_1"/>
    <property type="match status" value="1"/>
</dbReference>
<evidence type="ECO:0000313" key="4">
    <source>
        <dbReference type="Proteomes" id="UP000601435"/>
    </source>
</evidence>
<dbReference type="AlphaFoldDB" id="A0A812NP05"/>
<evidence type="ECO:0000259" key="2">
    <source>
        <dbReference type="PROSITE" id="PS51194"/>
    </source>
</evidence>
<dbReference type="InterPro" id="IPR001650">
    <property type="entry name" value="Helicase_C-like"/>
</dbReference>
<dbReference type="InterPro" id="IPR050742">
    <property type="entry name" value="Helicase_Restrict-Modif_Enz"/>
</dbReference>
<dbReference type="EMBL" id="CAJNJA010012448">
    <property type="protein sequence ID" value="CAE7297147.1"/>
    <property type="molecule type" value="Genomic_DNA"/>
</dbReference>
<dbReference type="GO" id="GO:0005829">
    <property type="term" value="C:cytosol"/>
    <property type="evidence" value="ECO:0007669"/>
    <property type="project" value="TreeGrafter"/>
</dbReference>
<proteinExistence type="predicted"/>